<dbReference type="Pfam" id="PF21222">
    <property type="entry name" value="Lamp2_2nd"/>
    <property type="match status" value="1"/>
</dbReference>
<feature type="transmembrane region" description="Helical" evidence="20">
    <location>
        <begin position="382"/>
        <end position="405"/>
    </location>
</feature>
<feature type="disulfide bond" evidence="18">
    <location>
        <begin position="155"/>
        <end position="191"/>
    </location>
</feature>
<protein>
    <recommendedName>
        <fullName evidence="16">Lysosome-associated membrane glycoprotein 1</fullName>
    </recommendedName>
    <alternativeName>
        <fullName evidence="17">CD107 antigen-like family member A</fullName>
    </alternativeName>
</protein>
<keyword evidence="5" id="KW-0967">Endosome</keyword>
<evidence type="ECO:0000256" key="2">
    <source>
        <dbReference type="ARBA" id="ARBA00022475"/>
    </source>
</evidence>
<gene>
    <name evidence="24" type="primary">LAMP1</name>
</gene>
<comment type="subunit">
    <text evidence="14">Interacts with ABCB9; this interaction strongly stabilizes ABCB9 and protects ABCB9 against lysosomal degradation. Interacts with FURIN. Interacts with TMEM175; inhibiting the proton channel activity of TMEM175.</text>
</comment>
<feature type="signal peptide" evidence="21">
    <location>
        <begin position="1"/>
        <end position="28"/>
    </location>
</feature>
<organism evidence="24">
    <name type="scientific">Pan troglodytes</name>
    <name type="common">Chimpanzee</name>
    <dbReference type="NCBI Taxonomy" id="9598"/>
    <lineage>
        <taxon>Eukaryota</taxon>
        <taxon>Metazoa</taxon>
        <taxon>Chordata</taxon>
        <taxon>Craniata</taxon>
        <taxon>Vertebrata</taxon>
        <taxon>Euteleostomi</taxon>
        <taxon>Mammalia</taxon>
        <taxon>Eutheria</taxon>
        <taxon>Euarchontoglires</taxon>
        <taxon>Primates</taxon>
        <taxon>Haplorrhini</taxon>
        <taxon>Catarrhini</taxon>
        <taxon>Hominidae</taxon>
        <taxon>Pan</taxon>
    </lineage>
</organism>
<name>K7D9Z3_PANTR</name>
<feature type="domain" description="Lysosome-associated membrane glycoprotein 2-like transmembrane" evidence="23">
    <location>
        <begin position="384"/>
        <end position="410"/>
    </location>
</feature>
<evidence type="ECO:0000256" key="17">
    <source>
        <dbReference type="ARBA" id="ARBA00082884"/>
    </source>
</evidence>
<evidence type="ECO:0000256" key="10">
    <source>
        <dbReference type="ARBA" id="ARBA00023228"/>
    </source>
</evidence>
<evidence type="ECO:0000256" key="13">
    <source>
        <dbReference type="ARBA" id="ARBA00060404"/>
    </source>
</evidence>
<dbReference type="FunFam" id="2.40.160.110:FF:000005">
    <property type="entry name" value="Lysosome-associated membrane glycoprotein 1"/>
    <property type="match status" value="1"/>
</dbReference>
<evidence type="ECO:0000256" key="3">
    <source>
        <dbReference type="ARBA" id="ARBA00022692"/>
    </source>
</evidence>
<dbReference type="PANTHER" id="PTHR11506:SF27">
    <property type="entry name" value="LYSOSOME-ASSOCIATED MEMBRANE GLYCOPROTEIN 1"/>
    <property type="match status" value="1"/>
</dbReference>
<dbReference type="CDD" id="cd12087">
    <property type="entry name" value="TM_EGFR-like"/>
    <property type="match status" value="1"/>
</dbReference>
<dbReference type="PANTHER" id="PTHR11506">
    <property type="entry name" value="LYSOSOME-ASSOCIATED MEMBRANE GLYCOPROTEIN"/>
    <property type="match status" value="1"/>
</dbReference>
<evidence type="ECO:0000256" key="5">
    <source>
        <dbReference type="ARBA" id="ARBA00022753"/>
    </source>
</evidence>
<keyword evidence="4 21" id="KW-0732">Signal</keyword>
<feature type="domain" description="Lysosome-associated membrane glycoprotein 2-like luminal" evidence="22">
    <location>
        <begin position="30"/>
        <end position="178"/>
    </location>
</feature>
<dbReference type="GO" id="GO:0005886">
    <property type="term" value="C:plasma membrane"/>
    <property type="evidence" value="ECO:0007669"/>
    <property type="project" value="UniProtKB-SubCell"/>
</dbReference>
<feature type="disulfide bond" evidence="18">
    <location>
        <begin position="231"/>
        <end position="269"/>
    </location>
</feature>
<dbReference type="GO" id="GO:0101004">
    <property type="term" value="C:cytolytic granule membrane"/>
    <property type="evidence" value="ECO:0007669"/>
    <property type="project" value="UniProtKB-SubCell"/>
</dbReference>
<dbReference type="GO" id="GO:0031902">
    <property type="term" value="C:late endosome membrane"/>
    <property type="evidence" value="ECO:0007669"/>
    <property type="project" value="UniProtKB-SubCell"/>
</dbReference>
<dbReference type="PROSITE" id="PS00310">
    <property type="entry name" value="LAMP_1"/>
    <property type="match status" value="2"/>
</dbReference>
<dbReference type="PRINTS" id="PR00336">
    <property type="entry name" value="LYSASSOCTDMP"/>
</dbReference>
<keyword evidence="6 20" id="KW-1133">Transmembrane helix</keyword>
<dbReference type="InterPro" id="IPR002000">
    <property type="entry name" value="Lysosome-assoc_membr_glycop"/>
</dbReference>
<feature type="chain" id="PRO_5003903635" description="Lysosome-associated membrane glycoprotein 1" evidence="21">
    <location>
        <begin position="29"/>
        <end position="481"/>
    </location>
</feature>
<dbReference type="GO" id="GO:0007042">
    <property type="term" value="P:lysosomal lumen acidification"/>
    <property type="evidence" value="ECO:0007669"/>
    <property type="project" value="UniProtKB-ARBA"/>
</dbReference>
<reference evidence="24" key="1">
    <citation type="submission" date="2012-10" db="EMBL/GenBank/DDBJ databases">
        <title>De novo assembly of the reference chimpanzee transcriptome from NextGen mRNA sequences.</title>
        <authorList>
            <person name="Maudhoo M.D."/>
            <person name="Meehan D.T."/>
            <person name="Norgren R.B.Jr."/>
        </authorList>
    </citation>
    <scope>NUCLEOTIDE SEQUENCE</scope>
    <source>
        <tissue evidence="24">Skeletal muscle</tissue>
    </source>
</reference>
<dbReference type="InterPro" id="IPR048524">
    <property type="entry name" value="Lamp2-like_TM"/>
</dbReference>
<evidence type="ECO:0000256" key="8">
    <source>
        <dbReference type="ARBA" id="ARBA00023157"/>
    </source>
</evidence>
<keyword evidence="3 18" id="KW-0812">Transmembrane</keyword>
<dbReference type="InterPro" id="IPR048528">
    <property type="entry name" value="Lamp2-like_luminal"/>
</dbReference>
<evidence type="ECO:0000256" key="14">
    <source>
        <dbReference type="ARBA" id="ARBA00065516"/>
    </source>
</evidence>
<dbReference type="Pfam" id="PF01299">
    <property type="entry name" value="Lamp2-like_luminal"/>
    <property type="match status" value="2"/>
</dbReference>
<evidence type="ECO:0000256" key="11">
    <source>
        <dbReference type="ARBA" id="ARBA00037817"/>
    </source>
</evidence>
<evidence type="ECO:0000256" key="19">
    <source>
        <dbReference type="SAM" id="MobiDB-lite"/>
    </source>
</evidence>
<keyword evidence="9" id="KW-0325">Glycoprotein</keyword>
<dbReference type="InterPro" id="IPR018134">
    <property type="entry name" value="LAMP_CS"/>
</dbReference>
<evidence type="ECO:0000256" key="9">
    <source>
        <dbReference type="ARBA" id="ARBA00023180"/>
    </source>
</evidence>
<proteinExistence type="evidence at transcript level"/>
<accession>K7D9Z3</accession>
<evidence type="ECO:0000256" key="21">
    <source>
        <dbReference type="SAM" id="SignalP"/>
    </source>
</evidence>
<feature type="disulfide bond" evidence="18">
    <location>
        <begin position="41"/>
        <end position="80"/>
    </location>
</feature>
<sequence length="481" mass="51717">MAAPGSARRPLLLLLLLLLLGLVHCASAAMFMVKNGNGTACIMANFSASFSVNYDTKSGPKNMTFDLPSDATVVLNRSSCGKENTSDPSLVIAFGRGHTLTLNFTRNATRYSVQLMSFVYNLSDTHLFPNASSKEIKTVESITDIRADIDKKYRCVSGTQVHMNNVTVTLHDATIQAYLSNSSFSRGETRCEQDRPSPTTAPPAPPSPSPSPVPESPSVDKYNVSGTNGTCLLASMGLQLNLTYERKDNTTVTRLLNINPNKTSASGSCGAHLVTLELHSEGSTVLLFLFGMNASSSRFFLQGIQLNTTLPDARDPAFKAANGSLRALQATVGNSYKCNAEEHVRVTKAFSVNIFKVWVQAFKVEGGQFGSVEECVLDENNMLIPIAVGGALAGLVLIVLIAYLVGRKRSTPATRLSSLVHAGTAAAGASVPFSGLRVLSKGRHTFWQTFLKSASSNVKFILQHLLCTTEYHGILCSHKEV</sequence>
<dbReference type="PROSITE" id="PS51407">
    <property type="entry name" value="LAMP_3"/>
    <property type="match status" value="1"/>
</dbReference>
<dbReference type="FunFam" id="2.40.160.110:FF:000001">
    <property type="entry name" value="lysosome-associated membrane glycoprotein 2 isoform X2"/>
    <property type="match status" value="1"/>
</dbReference>
<evidence type="ECO:0000256" key="7">
    <source>
        <dbReference type="ARBA" id="ARBA00023136"/>
    </source>
</evidence>
<dbReference type="Gene3D" id="2.40.160.110">
    <property type="match status" value="2"/>
</dbReference>
<evidence type="ECO:0000259" key="22">
    <source>
        <dbReference type="Pfam" id="PF01299"/>
    </source>
</evidence>
<keyword evidence="2" id="KW-1003">Cell membrane</keyword>
<feature type="region of interest" description="Disordered" evidence="19">
    <location>
        <begin position="184"/>
        <end position="221"/>
    </location>
</feature>
<evidence type="ECO:0000256" key="12">
    <source>
        <dbReference type="ARBA" id="ARBA00054876"/>
    </source>
</evidence>
<evidence type="ECO:0000256" key="20">
    <source>
        <dbReference type="SAM" id="Phobius"/>
    </source>
</evidence>
<dbReference type="GO" id="GO:0008200">
    <property type="term" value="F:ion channel inhibitor activity"/>
    <property type="evidence" value="ECO:0007669"/>
    <property type="project" value="UniProtKB-ARBA"/>
</dbReference>
<evidence type="ECO:0000256" key="18">
    <source>
        <dbReference type="PROSITE-ProRule" id="PRU00740"/>
    </source>
</evidence>
<evidence type="ECO:0000259" key="23">
    <source>
        <dbReference type="Pfam" id="PF21222"/>
    </source>
</evidence>
<evidence type="ECO:0000256" key="1">
    <source>
        <dbReference type="ARBA" id="ARBA00004251"/>
    </source>
</evidence>
<evidence type="ECO:0000256" key="4">
    <source>
        <dbReference type="ARBA" id="ARBA00022729"/>
    </source>
</evidence>
<comment type="similarity">
    <text evidence="18">Belongs to the LAMP family.</text>
</comment>
<feature type="compositionally biased region" description="Pro residues" evidence="19">
    <location>
        <begin position="199"/>
        <end position="215"/>
    </location>
</feature>
<comment type="subunit">
    <text evidence="15">(Microbial infection) Interacts with mumps virus protein F; this interaction promotes protein F cleavage by FURIN.</text>
</comment>
<dbReference type="GO" id="GO:0101003">
    <property type="term" value="C:ficolin-1-rich granule membrane"/>
    <property type="evidence" value="ECO:0007669"/>
    <property type="project" value="UniProtKB-ARBA"/>
</dbReference>
<evidence type="ECO:0000313" key="24">
    <source>
        <dbReference type="EMBL" id="JAA37074.1"/>
    </source>
</evidence>
<evidence type="ECO:0000256" key="15">
    <source>
        <dbReference type="ARBA" id="ARBA00065892"/>
    </source>
</evidence>
<dbReference type="EMBL" id="GABE01007665">
    <property type="protein sequence ID" value="JAA37074.1"/>
    <property type="molecule type" value="mRNA"/>
</dbReference>
<keyword evidence="7 18" id="KW-0472">Membrane</keyword>
<evidence type="ECO:0000256" key="16">
    <source>
        <dbReference type="ARBA" id="ARBA00074383"/>
    </source>
</evidence>
<dbReference type="GO" id="GO:0035577">
    <property type="term" value="C:azurophil granule membrane"/>
    <property type="evidence" value="ECO:0007669"/>
    <property type="project" value="UniProtKB-ARBA"/>
</dbReference>
<comment type="function">
    <text evidence="12">(Microbial infection) Supports the FURIN-mediated cleavage of mumps virus fusion protein F by interacting with both FURIN and the unprocessed form but not the processed form of the viral protein F.</text>
</comment>
<comment type="subcellular location">
    <subcellularLocation>
        <location evidence="1">Cell membrane</location>
        <topology evidence="1">Single-pass type I membrane protein</topology>
    </subcellularLocation>
    <subcellularLocation>
        <location evidence="13">Cytolytic granule membrane</location>
        <topology evidence="13">Single-pass type I membrane protein</topology>
    </subcellularLocation>
    <subcellularLocation>
        <location evidence="11">Late endosome membrane</location>
        <topology evidence="11">Single-pass type I membrane protein</topology>
    </subcellularLocation>
    <subcellularLocation>
        <location evidence="18">Lysosome membrane</location>
        <topology evidence="18">Single-pass type I membrane protein</topology>
    </subcellularLocation>
</comment>
<feature type="disulfide bond" evidence="18">
    <location>
        <begin position="338"/>
        <end position="375"/>
    </location>
</feature>
<dbReference type="AlphaFoldDB" id="K7D9Z3"/>
<keyword evidence="10 18" id="KW-0458">Lysosome</keyword>
<keyword evidence="8 18" id="KW-1015">Disulfide bond</keyword>
<feature type="domain" description="Lysosome-associated membrane glycoprotein 2-like luminal" evidence="22">
    <location>
        <begin position="217"/>
        <end position="365"/>
    </location>
</feature>
<evidence type="ECO:0000256" key="6">
    <source>
        <dbReference type="ARBA" id="ARBA00022989"/>
    </source>
</evidence>